<accession>A0A316L3I3</accession>
<gene>
    <name evidence="1" type="ORF">DKG77_11095</name>
</gene>
<name>A0A316L3I3_9FLAO</name>
<keyword evidence="2" id="KW-1185">Reference proteome</keyword>
<sequence length="392" mass="45606">MILNLSIRTFTFFLFLVFLSCSNQKIENKLDSKTFHFDNGRQVVDTLDQLLQKLSDIDLDDSSSHASISRINKDIKQAIENVKTPGILAEIRTLYRYKKHDFTFAFSDDEKIGVFSWDTRMGGSMIDYKNIVLFTLNKKVVPKLLSGNPINYNEIYILRTERNHPIYIFHGWGKTSTTDYYYRIDAYTFRNENLEETHVFPNDQKSMVSSYNLAELSFESQMDFNIEKDGSLILIPEIWGSTVVYRPLTFDGKKYLQQYTRGETNSDYNLQEKDFDISNPFNFLDGSEFPLFKNIEDGTAIYTFTDQLEIQVARNYENESTQISVYSPDHENTVKIEGYGSLIGKKDEFIFFSGSGVPEAWPLLIYDLSKEKLVLSKYMAKAMIKKKKYTLR</sequence>
<protein>
    <submittedName>
        <fullName evidence="1">Uncharacterized protein</fullName>
    </submittedName>
</protein>
<reference evidence="1 2" key="1">
    <citation type="submission" date="2018-05" db="EMBL/GenBank/DDBJ databases">
        <title>Complete genome sequence of Flagellimonas aquimarina ECD12 isolated from seaweed Ecklonia cava.</title>
        <authorList>
            <person name="Choi S."/>
            <person name="Seong C."/>
        </authorList>
    </citation>
    <scope>NUCLEOTIDE SEQUENCE [LARGE SCALE GENOMIC DNA]</scope>
    <source>
        <strain evidence="1 2">ECD12</strain>
    </source>
</reference>
<dbReference type="EMBL" id="QGEG01000002">
    <property type="protein sequence ID" value="PWL38783.1"/>
    <property type="molecule type" value="Genomic_DNA"/>
</dbReference>
<dbReference type="OrthoDB" id="1454457at2"/>
<comment type="caution">
    <text evidence="1">The sequence shown here is derived from an EMBL/GenBank/DDBJ whole genome shotgun (WGS) entry which is preliminary data.</text>
</comment>
<evidence type="ECO:0000313" key="2">
    <source>
        <dbReference type="Proteomes" id="UP000245762"/>
    </source>
</evidence>
<dbReference type="AlphaFoldDB" id="A0A316L3I3"/>
<evidence type="ECO:0000313" key="1">
    <source>
        <dbReference type="EMBL" id="PWL38783.1"/>
    </source>
</evidence>
<proteinExistence type="predicted"/>
<organism evidence="1 2">
    <name type="scientific">Flagellimonas aquimarina</name>
    <dbReference type="NCBI Taxonomy" id="2201895"/>
    <lineage>
        <taxon>Bacteria</taxon>
        <taxon>Pseudomonadati</taxon>
        <taxon>Bacteroidota</taxon>
        <taxon>Flavobacteriia</taxon>
        <taxon>Flavobacteriales</taxon>
        <taxon>Flavobacteriaceae</taxon>
        <taxon>Flagellimonas</taxon>
    </lineage>
</organism>
<dbReference type="RefSeq" id="WP_109662989.1">
    <property type="nucleotide sequence ID" value="NZ_QGEG01000002.1"/>
</dbReference>
<dbReference type="Proteomes" id="UP000245762">
    <property type="component" value="Unassembled WGS sequence"/>
</dbReference>